<organism evidence="1 2">
    <name type="scientific">Araneus ventricosus</name>
    <name type="common">Orbweaver spider</name>
    <name type="synonym">Epeira ventricosa</name>
    <dbReference type="NCBI Taxonomy" id="182803"/>
    <lineage>
        <taxon>Eukaryota</taxon>
        <taxon>Metazoa</taxon>
        <taxon>Ecdysozoa</taxon>
        <taxon>Arthropoda</taxon>
        <taxon>Chelicerata</taxon>
        <taxon>Arachnida</taxon>
        <taxon>Araneae</taxon>
        <taxon>Araneomorphae</taxon>
        <taxon>Entelegynae</taxon>
        <taxon>Araneoidea</taxon>
        <taxon>Araneidae</taxon>
        <taxon>Araneus</taxon>
    </lineage>
</organism>
<accession>A0A4Y2EVP5</accession>
<name>A0A4Y2EVP5_ARAVE</name>
<dbReference type="Proteomes" id="UP000499080">
    <property type="component" value="Unassembled WGS sequence"/>
</dbReference>
<evidence type="ECO:0000313" key="2">
    <source>
        <dbReference type="Proteomes" id="UP000499080"/>
    </source>
</evidence>
<sequence length="101" mass="11523">MLTGSRTDVKSDVGRTTYRWCGAKAWRGRGRPRYLTAVQKDEVRPKIALELLLNEDVNVTKLNSFIPRRLFSSRPFKTGFGMMRHELDSPNLGGHLPHSLL</sequence>
<comment type="caution">
    <text evidence="1">The sequence shown here is derived from an EMBL/GenBank/DDBJ whole genome shotgun (WGS) entry which is preliminary data.</text>
</comment>
<evidence type="ECO:0000313" key="1">
    <source>
        <dbReference type="EMBL" id="GBM33310.1"/>
    </source>
</evidence>
<dbReference type="EMBL" id="BGPR01000730">
    <property type="protein sequence ID" value="GBM33310.1"/>
    <property type="molecule type" value="Genomic_DNA"/>
</dbReference>
<dbReference type="AlphaFoldDB" id="A0A4Y2EVP5"/>
<keyword evidence="2" id="KW-1185">Reference proteome</keyword>
<reference evidence="1 2" key="1">
    <citation type="journal article" date="2019" name="Sci. Rep.">
        <title>Orb-weaving spider Araneus ventricosus genome elucidates the spidroin gene catalogue.</title>
        <authorList>
            <person name="Kono N."/>
            <person name="Nakamura H."/>
            <person name="Ohtoshi R."/>
            <person name="Moran D.A.P."/>
            <person name="Shinohara A."/>
            <person name="Yoshida Y."/>
            <person name="Fujiwara M."/>
            <person name="Mori M."/>
            <person name="Tomita M."/>
            <person name="Arakawa K."/>
        </authorList>
    </citation>
    <scope>NUCLEOTIDE SEQUENCE [LARGE SCALE GENOMIC DNA]</scope>
</reference>
<protein>
    <submittedName>
        <fullName evidence="1">Uncharacterized protein</fullName>
    </submittedName>
</protein>
<proteinExistence type="predicted"/>
<gene>
    <name evidence="1" type="ORF">AVEN_101638_1</name>
</gene>